<dbReference type="GO" id="GO:0016746">
    <property type="term" value="F:acyltransferase activity"/>
    <property type="evidence" value="ECO:0007669"/>
    <property type="project" value="InterPro"/>
</dbReference>
<evidence type="ECO:0000313" key="1">
    <source>
        <dbReference type="EMBL" id="RKH47444.1"/>
    </source>
</evidence>
<organism evidence="1 2">
    <name type="scientific">Corallococcus sicarius</name>
    <dbReference type="NCBI Taxonomy" id="2316726"/>
    <lineage>
        <taxon>Bacteria</taxon>
        <taxon>Pseudomonadati</taxon>
        <taxon>Myxococcota</taxon>
        <taxon>Myxococcia</taxon>
        <taxon>Myxococcales</taxon>
        <taxon>Cystobacterineae</taxon>
        <taxon>Myxococcaceae</taxon>
        <taxon>Corallococcus</taxon>
    </lineage>
</organism>
<dbReference type="EMBL" id="RAWG01000011">
    <property type="protein sequence ID" value="RKH47444.1"/>
    <property type="molecule type" value="Genomic_DNA"/>
</dbReference>
<sequence>MVTPVGLTARSTAAAIRAGIARTRLSPVLNKRFKPLITCFLEEEHLPPIDERLSEWASRSSIHHQRLLRLATGALQEAAQGQSSPLPLLLALPEPRAGGIAAPDTAFLEVLALQSGISLDVRHSQVFPQGRAGGLLLLREALRLLVGQRMPFVLVGGVDTYLDLELLTALDAEDRLLAEGLSDGFAPGEGAAFLCLRLADTGRREGPRSLARICALGLGREEGHRSSTKPYRGEGLAAAFQEVFQSWDGQGRKVQGVQAGFNGENFWAKEWGVASLRHARHFAEPLRIEHPIECMGDPGAALGPMLVALASLGLAKGYREGAWLAWCSSDREERGAVIIEAIAV</sequence>
<proteinExistence type="predicted"/>
<dbReference type="Gene3D" id="3.40.47.10">
    <property type="match status" value="1"/>
</dbReference>
<reference evidence="2" key="1">
    <citation type="submission" date="2018-09" db="EMBL/GenBank/DDBJ databases">
        <authorList>
            <person name="Livingstone P.G."/>
            <person name="Whitworth D.E."/>
        </authorList>
    </citation>
    <scope>NUCLEOTIDE SEQUENCE [LARGE SCALE GENOMIC DNA]</scope>
    <source>
        <strain evidence="2">CA040B</strain>
    </source>
</reference>
<dbReference type="InterPro" id="IPR016039">
    <property type="entry name" value="Thiolase-like"/>
</dbReference>
<evidence type="ECO:0008006" key="3">
    <source>
        <dbReference type="Google" id="ProtNLM"/>
    </source>
</evidence>
<dbReference type="SUPFAM" id="SSF53901">
    <property type="entry name" value="Thiolase-like"/>
    <property type="match status" value="1"/>
</dbReference>
<keyword evidence="2" id="KW-1185">Reference proteome</keyword>
<dbReference type="AlphaFoldDB" id="A0A3A8P6P1"/>
<protein>
    <recommendedName>
        <fullName evidence="3">Beta-ketoacyl synthase N-terminal domain-containing protein</fullName>
    </recommendedName>
</protein>
<dbReference type="OrthoDB" id="3078238at2"/>
<accession>A0A3A8P6P1</accession>
<name>A0A3A8P6P1_9BACT</name>
<comment type="caution">
    <text evidence="1">The sequence shown here is derived from an EMBL/GenBank/DDBJ whole genome shotgun (WGS) entry which is preliminary data.</text>
</comment>
<dbReference type="Proteomes" id="UP000273405">
    <property type="component" value="Unassembled WGS sequence"/>
</dbReference>
<gene>
    <name evidence="1" type="ORF">D7X12_02770</name>
</gene>
<evidence type="ECO:0000313" key="2">
    <source>
        <dbReference type="Proteomes" id="UP000273405"/>
    </source>
</evidence>